<dbReference type="Pfam" id="PF03819">
    <property type="entry name" value="MazG"/>
    <property type="match status" value="1"/>
</dbReference>
<dbReference type="Gene3D" id="1.10.287.1080">
    <property type="entry name" value="MazG-like"/>
    <property type="match status" value="1"/>
</dbReference>
<dbReference type="CDD" id="cd11541">
    <property type="entry name" value="NTP-PPase_u4"/>
    <property type="match status" value="1"/>
</dbReference>
<accession>A0A6N3JZR2</accession>
<feature type="domain" description="NTP pyrophosphohydrolase MazG-like" evidence="1">
    <location>
        <begin position="29"/>
        <end position="98"/>
    </location>
</feature>
<organism evidence="2 3">
    <name type="scientific">Micromonospora aurantiaca</name>
    <name type="common">nom. illeg.</name>
    <dbReference type="NCBI Taxonomy" id="47850"/>
    <lineage>
        <taxon>Bacteria</taxon>
        <taxon>Bacillati</taxon>
        <taxon>Actinomycetota</taxon>
        <taxon>Actinomycetes</taxon>
        <taxon>Micromonosporales</taxon>
        <taxon>Micromonosporaceae</taxon>
        <taxon>Micromonospora</taxon>
    </lineage>
</organism>
<proteinExistence type="predicted"/>
<reference evidence="2 3" key="1">
    <citation type="submission" date="2018-07" db="EMBL/GenBank/DDBJ databases">
        <authorList>
            <person name="Ye Y."/>
        </authorList>
    </citation>
    <scope>NUCLEOTIDE SEQUENCE [LARGE SCALE GENOMIC DNA]</scope>
    <source>
        <strain evidence="3">H14(2018)</strain>
    </source>
</reference>
<dbReference type="PIRSF" id="PIRSF006639">
    <property type="entry name" value="UCP006639_pph"/>
    <property type="match status" value="1"/>
</dbReference>
<dbReference type="InterPro" id="IPR004518">
    <property type="entry name" value="MazG-like_dom"/>
</dbReference>
<evidence type="ECO:0000259" key="1">
    <source>
        <dbReference type="Pfam" id="PF03819"/>
    </source>
</evidence>
<dbReference type="OMA" id="MDFKTYQ"/>
<gene>
    <name evidence="2" type="ORF">DVH21_16780</name>
</gene>
<dbReference type="SUPFAM" id="SSF101386">
    <property type="entry name" value="all-alpha NTP pyrophosphatases"/>
    <property type="match status" value="1"/>
</dbReference>
<evidence type="ECO:0000313" key="3">
    <source>
        <dbReference type="Proteomes" id="UP000253958"/>
    </source>
</evidence>
<name>A0A6N3JZR2_9ACTN</name>
<dbReference type="InterPro" id="IPR011379">
    <property type="entry name" value="MazG-related_GP37"/>
</dbReference>
<dbReference type="RefSeq" id="WP_013284970.1">
    <property type="nucleotide sequence ID" value="NZ_CP031263.1"/>
</dbReference>
<dbReference type="Proteomes" id="UP000253958">
    <property type="component" value="Chromosome"/>
</dbReference>
<dbReference type="AlphaFoldDB" id="A0A6N3JZR2"/>
<evidence type="ECO:0000313" key="2">
    <source>
        <dbReference type="EMBL" id="AXH91448.1"/>
    </source>
</evidence>
<reference evidence="2 3" key="2">
    <citation type="submission" date="2018-08" db="EMBL/GenBank/DDBJ databases">
        <title>Streptomyces kandeliansis sp. nov., an endophytic bacterium isolated from mangrove plant.</title>
        <authorList>
            <person name="Wang R."/>
        </authorList>
    </citation>
    <scope>NUCLEOTIDE SEQUENCE [LARGE SCALE GENOMIC DNA]</scope>
    <source>
        <strain evidence="3">H14(2018)</strain>
    </source>
</reference>
<dbReference type="EMBL" id="CP031263">
    <property type="protein sequence ID" value="AXH91448.1"/>
    <property type="molecule type" value="Genomic_DNA"/>
</dbReference>
<sequence length="108" mass="11748">MDLAEYQRLSAATAVYPRIGSNYHYPVLGLASEAGEVADVVKRIERDDDGAVTDRTRDAIAGELGDVLWYVAQVASEFGLDLSEIARGNLEKLQGRHDRGTIRGTGAR</sequence>
<protein>
    <recommendedName>
        <fullName evidence="1">NTP pyrophosphohydrolase MazG-like domain-containing protein</fullName>
    </recommendedName>
</protein>